<keyword evidence="3" id="KW-1185">Reference proteome</keyword>
<evidence type="ECO:0000313" key="2">
    <source>
        <dbReference type="EMBL" id="CAI5454418.1"/>
    </source>
</evidence>
<dbReference type="EMBL" id="CANHGI010000006">
    <property type="protein sequence ID" value="CAI5454418.1"/>
    <property type="molecule type" value="Genomic_DNA"/>
</dbReference>
<dbReference type="Proteomes" id="UP001152747">
    <property type="component" value="Unassembled WGS sequence"/>
</dbReference>
<feature type="domain" description="F-box" evidence="1">
    <location>
        <begin position="15"/>
        <end position="40"/>
    </location>
</feature>
<gene>
    <name evidence="2" type="ORF">CAMP_LOCUS17055</name>
</gene>
<name>A0A9P1J292_9PELO</name>
<comment type="caution">
    <text evidence="2">The sequence shown here is derived from an EMBL/GenBank/DDBJ whole genome shotgun (WGS) entry which is preliminary data.</text>
</comment>
<proteinExistence type="predicted"/>
<evidence type="ECO:0000259" key="1">
    <source>
        <dbReference type="Pfam" id="PF00646"/>
    </source>
</evidence>
<sequence length="269" mass="30898">MSTSIYDYEHPAHALPRECFGVVFKHLERKDVPKLRKTCSFMDQVYKKERNDIPGPHCNAKIQYTNEQLTLTVSSQNTKLVPRDVELSEWRLVFRNAECVHLEINTDSDIPMHLIDQILCCDSIEDIKYNGPKISEEMLNRLNEAVQYEMELKVEEWAVNMTGTSKLTKINILNPIACLDDIIEIMQLVPDINVCMSWQTLVNGMRSLEKLRNSQIVPDWQFNVHEIVGGAMIQAASEELQQIVQNIFGDDVYSSITTTNNHITVTVRS</sequence>
<organism evidence="2 3">
    <name type="scientific">Caenorhabditis angaria</name>
    <dbReference type="NCBI Taxonomy" id="860376"/>
    <lineage>
        <taxon>Eukaryota</taxon>
        <taxon>Metazoa</taxon>
        <taxon>Ecdysozoa</taxon>
        <taxon>Nematoda</taxon>
        <taxon>Chromadorea</taxon>
        <taxon>Rhabditida</taxon>
        <taxon>Rhabditina</taxon>
        <taxon>Rhabditomorpha</taxon>
        <taxon>Rhabditoidea</taxon>
        <taxon>Rhabditidae</taxon>
        <taxon>Peloderinae</taxon>
        <taxon>Caenorhabditis</taxon>
    </lineage>
</organism>
<reference evidence="2" key="1">
    <citation type="submission" date="2022-11" db="EMBL/GenBank/DDBJ databases">
        <authorList>
            <person name="Kikuchi T."/>
        </authorList>
    </citation>
    <scope>NUCLEOTIDE SEQUENCE</scope>
    <source>
        <strain evidence="2">PS1010</strain>
    </source>
</reference>
<dbReference type="InterPro" id="IPR001810">
    <property type="entry name" value="F-box_dom"/>
</dbReference>
<accession>A0A9P1J292</accession>
<evidence type="ECO:0000313" key="3">
    <source>
        <dbReference type="Proteomes" id="UP001152747"/>
    </source>
</evidence>
<protein>
    <recommendedName>
        <fullName evidence="1">F-box domain-containing protein</fullName>
    </recommendedName>
</protein>
<dbReference type="AlphaFoldDB" id="A0A9P1J292"/>
<dbReference type="Pfam" id="PF00646">
    <property type="entry name" value="F-box"/>
    <property type="match status" value="1"/>
</dbReference>